<keyword evidence="1" id="KW-1133">Transmembrane helix</keyword>
<sequence length="175" mass="20812">MIDSHNNIIWQSQRQYHVIGVFQYALYIILGIFMCWFCLFVLLHESLWYGLLALVFCFEIYKALNFKSMFLNNKGLFIQTRFSGNVFYPYGSFAICYSLATGIRFFERIEIYGVNHRNKIFLFPCGYDSLGSFKNNQEFKELCAKYTQNALETMDTKSRVALFLKYYEHIEIIFN</sequence>
<accession>A0A3D8I3E5</accession>
<keyword evidence="1" id="KW-0472">Membrane</keyword>
<keyword evidence="1" id="KW-0812">Transmembrane</keyword>
<organism evidence="2 3">
    <name type="scientific">Helicobacter didelphidarum</name>
    <dbReference type="NCBI Taxonomy" id="2040648"/>
    <lineage>
        <taxon>Bacteria</taxon>
        <taxon>Pseudomonadati</taxon>
        <taxon>Campylobacterota</taxon>
        <taxon>Epsilonproteobacteria</taxon>
        <taxon>Campylobacterales</taxon>
        <taxon>Helicobacteraceae</taxon>
        <taxon>Helicobacter</taxon>
    </lineage>
</organism>
<feature type="transmembrane region" description="Helical" evidence="1">
    <location>
        <begin position="21"/>
        <end position="42"/>
    </location>
</feature>
<gene>
    <name evidence="2" type="ORF">CQA53_11330</name>
</gene>
<evidence type="ECO:0000313" key="2">
    <source>
        <dbReference type="EMBL" id="RDU59680.1"/>
    </source>
</evidence>
<dbReference type="AlphaFoldDB" id="A0A3D8I3E5"/>
<reference evidence="2 3" key="1">
    <citation type="submission" date="2018-04" db="EMBL/GenBank/DDBJ databases">
        <title>Novel Campyloabacter and Helicobacter Species and Strains.</title>
        <authorList>
            <person name="Mannion A.J."/>
            <person name="Shen Z."/>
            <person name="Fox J.G."/>
        </authorList>
    </citation>
    <scope>NUCLEOTIDE SEQUENCE [LARGE SCALE GENOMIC DNA]</scope>
    <source>
        <strain evidence="2 3">MIT 17-337</strain>
    </source>
</reference>
<dbReference type="Proteomes" id="UP000256379">
    <property type="component" value="Unassembled WGS sequence"/>
</dbReference>
<evidence type="ECO:0000313" key="3">
    <source>
        <dbReference type="Proteomes" id="UP000256379"/>
    </source>
</evidence>
<name>A0A3D8I3E5_9HELI</name>
<keyword evidence="3" id="KW-1185">Reference proteome</keyword>
<evidence type="ECO:0000256" key="1">
    <source>
        <dbReference type="SAM" id="Phobius"/>
    </source>
</evidence>
<protein>
    <submittedName>
        <fullName evidence="2">Uncharacterized protein</fullName>
    </submittedName>
</protein>
<feature type="non-terminal residue" evidence="2">
    <location>
        <position position="175"/>
    </location>
</feature>
<dbReference type="EMBL" id="NXLQ01000122">
    <property type="protein sequence ID" value="RDU59680.1"/>
    <property type="molecule type" value="Genomic_DNA"/>
</dbReference>
<comment type="caution">
    <text evidence="2">The sequence shown here is derived from an EMBL/GenBank/DDBJ whole genome shotgun (WGS) entry which is preliminary data.</text>
</comment>
<dbReference type="OrthoDB" id="5329980at2"/>
<feature type="transmembrane region" description="Helical" evidence="1">
    <location>
        <begin position="48"/>
        <end position="64"/>
    </location>
</feature>
<dbReference type="RefSeq" id="WP_147290055.1">
    <property type="nucleotide sequence ID" value="NZ_NXLQ01000122.1"/>
</dbReference>
<proteinExistence type="predicted"/>